<feature type="chain" id="PRO_5045714541" description="beta-N-acetylhexosaminidase" evidence="7">
    <location>
        <begin position="31"/>
        <end position="400"/>
    </location>
</feature>
<feature type="region of interest" description="Disordered" evidence="6">
    <location>
        <begin position="28"/>
        <end position="58"/>
    </location>
</feature>
<keyword evidence="5" id="KW-0326">Glycosidase</keyword>
<feature type="signal peptide" evidence="7">
    <location>
        <begin position="1"/>
        <end position="30"/>
    </location>
</feature>
<dbReference type="PROSITE" id="PS00775">
    <property type="entry name" value="GLYCOSYL_HYDROL_F3"/>
    <property type="match status" value="1"/>
</dbReference>
<dbReference type="EMBL" id="BAABLP010000002">
    <property type="protein sequence ID" value="GAA4744377.1"/>
    <property type="molecule type" value="Genomic_DNA"/>
</dbReference>
<accession>A0ABP8Z258</accession>
<dbReference type="PANTHER" id="PTHR30480:SF13">
    <property type="entry name" value="BETA-HEXOSAMINIDASE"/>
    <property type="match status" value="1"/>
</dbReference>
<protein>
    <recommendedName>
        <fullName evidence="3">beta-N-acetylhexosaminidase</fullName>
        <ecNumber evidence="3">3.2.1.52</ecNumber>
    </recommendedName>
</protein>
<comment type="catalytic activity">
    <reaction evidence="1">
        <text>Hydrolysis of terminal non-reducing N-acetyl-D-hexosamine residues in N-acetyl-beta-D-hexosaminides.</text>
        <dbReference type="EC" id="3.2.1.52"/>
    </reaction>
</comment>
<dbReference type="RefSeq" id="WP_345480447.1">
    <property type="nucleotide sequence ID" value="NZ_BAABLP010000002.1"/>
</dbReference>
<evidence type="ECO:0000256" key="3">
    <source>
        <dbReference type="ARBA" id="ARBA00012663"/>
    </source>
</evidence>
<evidence type="ECO:0000313" key="10">
    <source>
        <dbReference type="Proteomes" id="UP001500121"/>
    </source>
</evidence>
<dbReference type="InterPro" id="IPR019800">
    <property type="entry name" value="Glyco_hydro_3_AS"/>
</dbReference>
<dbReference type="InterPro" id="IPR050226">
    <property type="entry name" value="NagZ_Beta-hexosaminidase"/>
</dbReference>
<dbReference type="InterPro" id="IPR036962">
    <property type="entry name" value="Glyco_hydro_3_N_sf"/>
</dbReference>
<dbReference type="Proteomes" id="UP001500121">
    <property type="component" value="Unassembled WGS sequence"/>
</dbReference>
<evidence type="ECO:0000256" key="2">
    <source>
        <dbReference type="ARBA" id="ARBA00005336"/>
    </source>
</evidence>
<keyword evidence="4 9" id="KW-0378">Hydrolase</keyword>
<dbReference type="InterPro" id="IPR017853">
    <property type="entry name" value="GH"/>
</dbReference>
<evidence type="ECO:0000256" key="1">
    <source>
        <dbReference type="ARBA" id="ARBA00001231"/>
    </source>
</evidence>
<dbReference type="Gene3D" id="3.20.20.300">
    <property type="entry name" value="Glycoside hydrolase, family 3, N-terminal domain"/>
    <property type="match status" value="1"/>
</dbReference>
<dbReference type="SUPFAM" id="SSF51445">
    <property type="entry name" value="(Trans)glycosidases"/>
    <property type="match status" value="1"/>
</dbReference>
<comment type="similarity">
    <text evidence="2">Belongs to the glycosyl hydrolase 3 family.</text>
</comment>
<evidence type="ECO:0000256" key="4">
    <source>
        <dbReference type="ARBA" id="ARBA00022801"/>
    </source>
</evidence>
<dbReference type="PANTHER" id="PTHR30480">
    <property type="entry name" value="BETA-HEXOSAMINIDASE-RELATED"/>
    <property type="match status" value="1"/>
</dbReference>
<gene>
    <name evidence="9" type="ORF">GCM10025783_15060</name>
</gene>
<feature type="compositionally biased region" description="Low complexity" evidence="6">
    <location>
        <begin position="36"/>
        <end position="47"/>
    </location>
</feature>
<feature type="domain" description="Glycoside hydrolase family 3 N-terminal" evidence="8">
    <location>
        <begin position="73"/>
        <end position="357"/>
    </location>
</feature>
<evidence type="ECO:0000256" key="6">
    <source>
        <dbReference type="SAM" id="MobiDB-lite"/>
    </source>
</evidence>
<proteinExistence type="inferred from homology"/>
<name>A0ABP8Z258_9MICO</name>
<dbReference type="GO" id="GO:0016787">
    <property type="term" value="F:hydrolase activity"/>
    <property type="evidence" value="ECO:0007669"/>
    <property type="project" value="UniProtKB-KW"/>
</dbReference>
<dbReference type="PROSITE" id="PS51257">
    <property type="entry name" value="PROKAR_LIPOPROTEIN"/>
    <property type="match status" value="1"/>
</dbReference>
<keyword evidence="7" id="KW-0732">Signal</keyword>
<evidence type="ECO:0000313" key="9">
    <source>
        <dbReference type="EMBL" id="GAA4744377.1"/>
    </source>
</evidence>
<evidence type="ECO:0000259" key="8">
    <source>
        <dbReference type="Pfam" id="PF00933"/>
    </source>
</evidence>
<comment type="caution">
    <text evidence="9">The sequence shown here is derived from an EMBL/GenBank/DDBJ whole genome shotgun (WGS) entry which is preliminary data.</text>
</comment>
<dbReference type="Pfam" id="PF00933">
    <property type="entry name" value="Glyco_hydro_3"/>
    <property type="match status" value="1"/>
</dbReference>
<organism evidence="9 10">
    <name type="scientific">Amnibacterium soli</name>
    <dbReference type="NCBI Taxonomy" id="1282736"/>
    <lineage>
        <taxon>Bacteria</taxon>
        <taxon>Bacillati</taxon>
        <taxon>Actinomycetota</taxon>
        <taxon>Actinomycetes</taxon>
        <taxon>Micrococcales</taxon>
        <taxon>Microbacteriaceae</taxon>
        <taxon>Amnibacterium</taxon>
    </lineage>
</organism>
<keyword evidence="10" id="KW-1185">Reference proteome</keyword>
<sequence length="400" mass="41037">MTRRPRRVHQLLPALLVVGLLTGCTSGATAPGREQSSAPAAAASTRPPVTPTPSPTPAIDARATALVAAMSTSERAGQLLMTAGTVAELPGLAATVRRYHLGGVMVRGRSSAGTAAVAKALAPLKAAAPPDLPLLTATDQEGGTVQVLSGPGFSAIPSAVQQGRGSAASTRRDAERWGTELAKAGVRLDLAPVADVPCAATVSDNPPIADLRRQYSSDPATAGAHVAAFVQGMRAAGVATTVKHFPGLGCVRENTDTVTHVVDAVTTADSARLRAFSAGIEAGPGFVMMSSAEYSRIDPGVPALFSSRIVHDLLRERLGFTGVVMSDDLGGAAAVKRWSPGQRAVKFVRAGGDLMLDIVPADLAPMQRAMVQEASKDPRFAEALSTAAARVVAARLRLAD</sequence>
<reference evidence="10" key="1">
    <citation type="journal article" date="2019" name="Int. J. Syst. Evol. Microbiol.">
        <title>The Global Catalogue of Microorganisms (GCM) 10K type strain sequencing project: providing services to taxonomists for standard genome sequencing and annotation.</title>
        <authorList>
            <consortium name="The Broad Institute Genomics Platform"/>
            <consortium name="The Broad Institute Genome Sequencing Center for Infectious Disease"/>
            <person name="Wu L."/>
            <person name="Ma J."/>
        </authorList>
    </citation>
    <scope>NUCLEOTIDE SEQUENCE [LARGE SCALE GENOMIC DNA]</scope>
    <source>
        <strain evidence="10">JCM 19015</strain>
    </source>
</reference>
<evidence type="ECO:0000256" key="7">
    <source>
        <dbReference type="SAM" id="SignalP"/>
    </source>
</evidence>
<dbReference type="EC" id="3.2.1.52" evidence="3"/>
<evidence type="ECO:0000256" key="5">
    <source>
        <dbReference type="ARBA" id="ARBA00023295"/>
    </source>
</evidence>
<dbReference type="InterPro" id="IPR001764">
    <property type="entry name" value="Glyco_hydro_3_N"/>
</dbReference>